<keyword evidence="7" id="KW-1185">Reference proteome</keyword>
<dbReference type="InterPro" id="IPR016181">
    <property type="entry name" value="Acyl_CoA_acyltransferase"/>
</dbReference>
<sequence>MLTLPHPYTLRPMVVADIPGVLAVDSLSFPTPANEQLFRHELTDNQLAHYQVLLRADATGETLVGFAGFWLIAGEIHISTIAVHPDERGRGRGEWLLLNLLLLACALNPLLVTLEVRRSNTTAQALYHKYRFEEVGVRRRYYRDTGEDALLMTVDFAAQPDYCAWLADRATALVAA</sequence>
<dbReference type="Pfam" id="PF00583">
    <property type="entry name" value="Acetyltransf_1"/>
    <property type="match status" value="1"/>
</dbReference>
<dbReference type="Gene3D" id="3.40.630.30">
    <property type="match status" value="1"/>
</dbReference>
<dbReference type="InterPro" id="IPR000182">
    <property type="entry name" value="GNAT_dom"/>
</dbReference>
<evidence type="ECO:0000256" key="1">
    <source>
        <dbReference type="ARBA" id="ARBA00005395"/>
    </source>
</evidence>
<dbReference type="AlphaFoldDB" id="A0A160T4D0"/>
<evidence type="ECO:0000256" key="2">
    <source>
        <dbReference type="ARBA" id="ARBA00022490"/>
    </source>
</evidence>
<dbReference type="PANTHER" id="PTHR43420">
    <property type="entry name" value="ACETYLTRANSFERASE"/>
    <property type="match status" value="1"/>
</dbReference>
<dbReference type="InterPro" id="IPR006464">
    <property type="entry name" value="AcTrfase_RimI/Ard1"/>
</dbReference>
<reference evidence="6" key="1">
    <citation type="submission" date="2016-01" db="EMBL/GenBank/DDBJ databases">
        <authorList>
            <person name="Mcilroy J.S."/>
            <person name="Karst M S."/>
            <person name="Albertsen M."/>
        </authorList>
    </citation>
    <scope>NUCLEOTIDE SEQUENCE</scope>
    <source>
        <strain evidence="6">Cfx-K</strain>
    </source>
</reference>
<evidence type="ECO:0000256" key="3">
    <source>
        <dbReference type="ARBA" id="ARBA00022679"/>
    </source>
</evidence>
<keyword evidence="4 6" id="KW-0012">Acyltransferase</keyword>
<evidence type="ECO:0000259" key="5">
    <source>
        <dbReference type="PROSITE" id="PS51186"/>
    </source>
</evidence>
<dbReference type="OrthoDB" id="9794566at2"/>
<protein>
    <submittedName>
        <fullName evidence="6">Ribosomal-protein-alanine acetyltransferase</fullName>
        <ecNumber evidence="6">2.3.1.128</ecNumber>
    </submittedName>
</protein>
<dbReference type="EMBL" id="LN890655">
    <property type="protein sequence ID" value="CUS03470.2"/>
    <property type="molecule type" value="Genomic_DNA"/>
</dbReference>
<dbReference type="NCBIfam" id="TIGR01575">
    <property type="entry name" value="rimI"/>
    <property type="match status" value="1"/>
</dbReference>
<feature type="domain" description="N-acetyltransferase" evidence="5">
    <location>
        <begin position="8"/>
        <end position="157"/>
    </location>
</feature>
<evidence type="ECO:0000313" key="7">
    <source>
        <dbReference type="Proteomes" id="UP000215027"/>
    </source>
</evidence>
<keyword evidence="3 6" id="KW-0808">Transferase</keyword>
<dbReference type="KEGG" id="pbf:CFX0092_A1592"/>
<evidence type="ECO:0000313" key="6">
    <source>
        <dbReference type="EMBL" id="CUS03470.2"/>
    </source>
</evidence>
<dbReference type="PANTHER" id="PTHR43420:SF44">
    <property type="entry name" value="ACETYLTRANSFERASE YPEA"/>
    <property type="match status" value="1"/>
</dbReference>
<dbReference type="GO" id="GO:0008080">
    <property type="term" value="F:N-acetyltransferase activity"/>
    <property type="evidence" value="ECO:0007669"/>
    <property type="project" value="InterPro"/>
</dbReference>
<organism evidence="6 7">
    <name type="scientific">Candidatus Promineifilum breve</name>
    <dbReference type="NCBI Taxonomy" id="1806508"/>
    <lineage>
        <taxon>Bacteria</taxon>
        <taxon>Bacillati</taxon>
        <taxon>Chloroflexota</taxon>
        <taxon>Ardenticatenia</taxon>
        <taxon>Candidatus Promineifilales</taxon>
        <taxon>Candidatus Promineifilaceae</taxon>
        <taxon>Candidatus Promineifilum</taxon>
    </lineage>
</organism>
<comment type="similarity">
    <text evidence="1">Belongs to the acetyltransferase family. RimI subfamily.</text>
</comment>
<name>A0A160T4D0_9CHLR</name>
<dbReference type="InterPro" id="IPR050680">
    <property type="entry name" value="YpeA/RimI_acetyltransf"/>
</dbReference>
<dbReference type="EC" id="2.3.1.128" evidence="6"/>
<dbReference type="RefSeq" id="WP_095042963.1">
    <property type="nucleotide sequence ID" value="NZ_LN890655.1"/>
</dbReference>
<gene>
    <name evidence="6" type="ORF">CFX0092_A1592</name>
</gene>
<proteinExistence type="inferred from homology"/>
<keyword evidence="2" id="KW-0963">Cytoplasm</keyword>
<dbReference type="Proteomes" id="UP000215027">
    <property type="component" value="Chromosome I"/>
</dbReference>
<accession>A0A160T4D0</accession>
<evidence type="ECO:0000256" key="4">
    <source>
        <dbReference type="ARBA" id="ARBA00023315"/>
    </source>
</evidence>
<dbReference type="PROSITE" id="PS51186">
    <property type="entry name" value="GNAT"/>
    <property type="match status" value="1"/>
</dbReference>
<dbReference type="SUPFAM" id="SSF55729">
    <property type="entry name" value="Acyl-CoA N-acyltransferases (Nat)"/>
    <property type="match status" value="1"/>
</dbReference>
<dbReference type="CDD" id="cd04301">
    <property type="entry name" value="NAT_SF"/>
    <property type="match status" value="1"/>
</dbReference>